<dbReference type="RefSeq" id="WP_149564795.1">
    <property type="nucleotide sequence ID" value="NZ_AP018930.1"/>
</dbReference>
<dbReference type="SFLD" id="SFLDS00029">
    <property type="entry name" value="Radical_SAM"/>
    <property type="match status" value="1"/>
</dbReference>
<dbReference type="Pfam" id="PF06463">
    <property type="entry name" value="Mob_synth_C"/>
    <property type="match status" value="1"/>
</dbReference>
<keyword evidence="4 10" id="KW-0547">Nucleotide-binding</keyword>
<dbReference type="SFLD" id="SFLDG01067">
    <property type="entry name" value="SPASM/twitch_domain_containing"/>
    <property type="match status" value="1"/>
</dbReference>
<proteinExistence type="inferred from homology"/>
<dbReference type="GeneID" id="41717542"/>
<comment type="function">
    <text evidence="10">Catalyzes the cyclization of GTP to (8S)-3',8-cyclo-7,8-dihydroguanosine 5'-triphosphate.</text>
</comment>
<gene>
    <name evidence="10" type="primary">moaA</name>
    <name evidence="12" type="ORF">IC007_1197</name>
</gene>
<dbReference type="InterPro" id="IPR013785">
    <property type="entry name" value="Aldolase_TIM"/>
</dbReference>
<accession>A0A510E2G6</accession>
<dbReference type="EMBL" id="AP018930">
    <property type="protein sequence ID" value="BBG26679.1"/>
    <property type="molecule type" value="Genomic_DNA"/>
</dbReference>
<dbReference type="Gene3D" id="3.20.20.70">
    <property type="entry name" value="Aldolase class I"/>
    <property type="match status" value="1"/>
</dbReference>
<dbReference type="GO" id="GO:0046872">
    <property type="term" value="F:metal ion binding"/>
    <property type="evidence" value="ECO:0007669"/>
    <property type="project" value="UniProtKB-KW"/>
</dbReference>
<feature type="binding site" evidence="10">
    <location>
        <begin position="249"/>
        <end position="251"/>
    </location>
    <ligand>
        <name>GTP</name>
        <dbReference type="ChEBI" id="CHEBI:37565"/>
    </ligand>
</feature>
<keyword evidence="1 10" id="KW-0004">4Fe-4S</keyword>
<keyword evidence="3 10" id="KW-0479">Metal-binding</keyword>
<dbReference type="PANTHER" id="PTHR22960">
    <property type="entry name" value="MOLYBDOPTERIN COFACTOR SYNTHESIS PROTEIN A"/>
    <property type="match status" value="1"/>
</dbReference>
<dbReference type="GO" id="GO:0005525">
    <property type="term" value="F:GTP binding"/>
    <property type="evidence" value="ECO:0007669"/>
    <property type="project" value="UniProtKB-UniRule"/>
</dbReference>
<name>A0A510E2G6_9CREN</name>
<feature type="binding site" evidence="10">
    <location>
        <position position="60"/>
    </location>
    <ligand>
        <name>GTP</name>
        <dbReference type="ChEBI" id="CHEBI:37565"/>
    </ligand>
</feature>
<dbReference type="EC" id="4.1.99.22" evidence="10"/>
<dbReference type="SUPFAM" id="SSF102114">
    <property type="entry name" value="Radical SAM enzymes"/>
    <property type="match status" value="1"/>
</dbReference>
<comment type="cofactor">
    <cofactor evidence="10">
        <name>[4Fe-4S] cluster</name>
        <dbReference type="ChEBI" id="CHEBI:49883"/>
    </cofactor>
    <text evidence="10">Binds 2 [4Fe-4S] clusters. Binds 1 [4Fe-4S] cluster coordinated with 3 cysteines and an exchangeable S-adenosyl-L-methionine and 1 [4Fe-4S] cluster coordinated with 3 cysteines and the GTP-derived substrate.</text>
</comment>
<dbReference type="InterPro" id="IPR040064">
    <property type="entry name" value="MoaA-like"/>
</dbReference>
<keyword evidence="7 10" id="KW-0342">GTP-binding</keyword>
<evidence type="ECO:0000256" key="1">
    <source>
        <dbReference type="ARBA" id="ARBA00022485"/>
    </source>
</evidence>
<sequence>MLDRFGRPVEDLRITLTHTCNFKCFFCHMEGEGDAVSGVSRRGIFRVTEISRDYGVRSVKLTGGEPTLRKDLFQIISDISSLGLEVSMTTNGFLLSSIAGKLKEAGLSRVNVSLHGSDPTSFNAVTGVDAFQRVIDGIKAALEYHLRPLKVNIVVTRKNLSDIENLLSMVERIGVDEVHLIEMHPVGHGREAFENHIFLKDLEEKLEKVSVRKELRSKHMRPRYVMSSGMVIEVVKPYANPLFCAGCNRIRLTADGKLKTCLYRDERVIDISSVLDEIDDVAYPLIRSAFEIAIAIREPNFKYKL</sequence>
<keyword evidence="6 10" id="KW-0411">Iron-sulfur</keyword>
<feature type="binding site" evidence="10">
    <location>
        <position position="150"/>
    </location>
    <ligand>
        <name>GTP</name>
        <dbReference type="ChEBI" id="CHEBI:37565"/>
    </ligand>
</feature>
<feature type="binding site" evidence="10">
    <location>
        <position position="261"/>
    </location>
    <ligand>
        <name>[4Fe-4S] cluster</name>
        <dbReference type="ChEBI" id="CHEBI:49883"/>
        <label>2</label>
        <note>4Fe-4S-substrate</note>
    </ligand>
</feature>
<dbReference type="UniPathway" id="UPA00344"/>
<comment type="caution">
    <text evidence="10">Lacks conserved residue(s) required for the propagation of feature annotation.</text>
</comment>
<protein>
    <recommendedName>
        <fullName evidence="10">Probable GTP 3',8-cyclase</fullName>
        <ecNumber evidence="10">4.1.99.22</ecNumber>
    </recommendedName>
    <alternativeName>
        <fullName evidence="10">Molybdenum cofactor biosynthesis protein A</fullName>
    </alternativeName>
</protein>
<dbReference type="SFLD" id="SFLDG01386">
    <property type="entry name" value="main_SPASM_domain-containing"/>
    <property type="match status" value="1"/>
</dbReference>
<feature type="binding site" evidence="10">
    <location>
        <position position="247"/>
    </location>
    <ligand>
        <name>[4Fe-4S] cluster</name>
        <dbReference type="ChEBI" id="CHEBI:49883"/>
        <label>2</label>
        <note>4Fe-4S-substrate</note>
    </ligand>
</feature>
<dbReference type="HAMAP" id="MF_01225_A">
    <property type="entry name" value="MoaA_A"/>
    <property type="match status" value="1"/>
</dbReference>
<feature type="binding site" evidence="10">
    <location>
        <position position="89"/>
    </location>
    <ligand>
        <name>GTP</name>
        <dbReference type="ChEBI" id="CHEBI:37565"/>
    </ligand>
</feature>
<feature type="binding site" evidence="10">
    <location>
        <position position="13"/>
    </location>
    <ligand>
        <name>GTP</name>
        <dbReference type="ChEBI" id="CHEBI:37565"/>
    </ligand>
</feature>
<dbReference type="InterPro" id="IPR010505">
    <property type="entry name" value="MoaA_twitch"/>
</dbReference>
<feature type="binding site" evidence="10">
    <location>
        <position position="113"/>
    </location>
    <ligand>
        <name>S-adenosyl-L-methionine</name>
        <dbReference type="ChEBI" id="CHEBI:59789"/>
    </ligand>
</feature>
<dbReference type="InterPro" id="IPR050105">
    <property type="entry name" value="MoCo_biosynth_MoaA/MoaC"/>
</dbReference>
<evidence type="ECO:0000256" key="3">
    <source>
        <dbReference type="ARBA" id="ARBA00022723"/>
    </source>
</evidence>
<keyword evidence="2 10" id="KW-0949">S-adenosyl-L-methionine</keyword>
<feature type="binding site" evidence="10">
    <location>
        <position position="24"/>
    </location>
    <ligand>
        <name>[4Fe-4S] cluster</name>
        <dbReference type="ChEBI" id="CHEBI:49883"/>
        <label>1</label>
        <note>4Fe-4S-S-AdoMet</note>
    </ligand>
</feature>
<evidence type="ECO:0000256" key="10">
    <source>
        <dbReference type="HAMAP-Rule" id="MF_01225"/>
    </source>
</evidence>
<keyword evidence="8 10" id="KW-0501">Molybdenum cofactor biosynthesis</keyword>
<evidence type="ECO:0000256" key="9">
    <source>
        <dbReference type="ARBA" id="ARBA00023239"/>
    </source>
</evidence>
<organism evidence="12 13">
    <name type="scientific">Sulfuracidifex tepidarius</name>
    <dbReference type="NCBI Taxonomy" id="1294262"/>
    <lineage>
        <taxon>Archaea</taxon>
        <taxon>Thermoproteota</taxon>
        <taxon>Thermoprotei</taxon>
        <taxon>Sulfolobales</taxon>
        <taxon>Sulfolobaceae</taxon>
        <taxon>Sulfuracidifex</taxon>
    </lineage>
</organism>
<feature type="domain" description="Radical SAM core" evidence="11">
    <location>
        <begin position="4"/>
        <end position="223"/>
    </location>
</feature>
<evidence type="ECO:0000256" key="5">
    <source>
        <dbReference type="ARBA" id="ARBA00023004"/>
    </source>
</evidence>
<feature type="binding site" evidence="10">
    <location>
        <position position="27"/>
    </location>
    <ligand>
        <name>[4Fe-4S] cluster</name>
        <dbReference type="ChEBI" id="CHEBI:49883"/>
        <label>1</label>
        <note>4Fe-4S-S-AdoMet</note>
    </ligand>
</feature>
<dbReference type="GO" id="GO:0006777">
    <property type="term" value="P:Mo-molybdopterin cofactor biosynthetic process"/>
    <property type="evidence" value="ECO:0007669"/>
    <property type="project" value="UniProtKB-UniRule"/>
</dbReference>
<feature type="binding site" evidence="10">
    <location>
        <position position="64"/>
    </location>
    <ligand>
        <name>S-adenosyl-L-methionine</name>
        <dbReference type="ChEBI" id="CHEBI:59789"/>
    </ligand>
</feature>
<dbReference type="CDD" id="cd01335">
    <property type="entry name" value="Radical_SAM"/>
    <property type="match status" value="1"/>
</dbReference>
<dbReference type="GO" id="GO:1904047">
    <property type="term" value="F:S-adenosyl-L-methionine binding"/>
    <property type="evidence" value="ECO:0007669"/>
    <property type="project" value="UniProtKB-UniRule"/>
</dbReference>
<dbReference type="SMART" id="SM00729">
    <property type="entry name" value="Elp3"/>
    <property type="match status" value="1"/>
</dbReference>
<dbReference type="AlphaFoldDB" id="A0A510E2G6"/>
<dbReference type="GO" id="GO:0051539">
    <property type="term" value="F:4 iron, 4 sulfur cluster binding"/>
    <property type="evidence" value="ECO:0007669"/>
    <property type="project" value="UniProtKB-UniRule"/>
</dbReference>
<comment type="catalytic activity">
    <reaction evidence="10">
        <text>GTP + AH2 + S-adenosyl-L-methionine = (8S)-3',8-cyclo-7,8-dihydroguanosine 5'-triphosphate + 5'-deoxyadenosine + L-methionine + A + H(+)</text>
        <dbReference type="Rhea" id="RHEA:49576"/>
        <dbReference type="ChEBI" id="CHEBI:13193"/>
        <dbReference type="ChEBI" id="CHEBI:15378"/>
        <dbReference type="ChEBI" id="CHEBI:17319"/>
        <dbReference type="ChEBI" id="CHEBI:17499"/>
        <dbReference type="ChEBI" id="CHEBI:37565"/>
        <dbReference type="ChEBI" id="CHEBI:57844"/>
        <dbReference type="ChEBI" id="CHEBI:59789"/>
        <dbReference type="ChEBI" id="CHEBI:131766"/>
        <dbReference type="EC" id="4.1.99.22"/>
    </reaction>
</comment>
<dbReference type="PANTHER" id="PTHR22960:SF0">
    <property type="entry name" value="MOLYBDENUM COFACTOR BIOSYNTHESIS PROTEIN 1"/>
    <property type="match status" value="1"/>
</dbReference>
<dbReference type="NCBIfam" id="TIGR02668">
    <property type="entry name" value="moaA_archaeal"/>
    <property type="match status" value="1"/>
</dbReference>
<dbReference type="PROSITE" id="PS51918">
    <property type="entry name" value="RADICAL_SAM"/>
    <property type="match status" value="1"/>
</dbReference>
<dbReference type="InterPro" id="IPR058240">
    <property type="entry name" value="rSAM_sf"/>
</dbReference>
<evidence type="ECO:0000259" key="11">
    <source>
        <dbReference type="PROSITE" id="PS51918"/>
    </source>
</evidence>
<feature type="binding site" evidence="10">
    <location>
        <position position="20"/>
    </location>
    <ligand>
        <name>[4Fe-4S] cluster</name>
        <dbReference type="ChEBI" id="CHEBI:49883"/>
        <label>1</label>
        <note>4Fe-4S-S-AdoMet</note>
    </ligand>
</feature>
<dbReference type="NCBIfam" id="NF001199">
    <property type="entry name" value="PRK00164.2-1"/>
    <property type="match status" value="1"/>
</dbReference>
<comment type="similarity">
    <text evidence="10">Belongs to the radical SAM superfamily. MoaA family.</text>
</comment>
<dbReference type="InterPro" id="IPR007197">
    <property type="entry name" value="rSAM"/>
</dbReference>
<evidence type="ECO:0000313" key="13">
    <source>
        <dbReference type="Proteomes" id="UP000325030"/>
    </source>
</evidence>
<dbReference type="SFLD" id="SFLDG01383">
    <property type="entry name" value="cyclic_pyranopterin_phosphate"/>
    <property type="match status" value="1"/>
</dbReference>
<keyword evidence="5 10" id="KW-0408">Iron</keyword>
<dbReference type="GO" id="GO:0061799">
    <property type="term" value="F:cyclic pyranopterin monophosphate synthase activity"/>
    <property type="evidence" value="ECO:0007669"/>
    <property type="project" value="TreeGrafter"/>
</dbReference>
<evidence type="ECO:0000313" key="12">
    <source>
        <dbReference type="EMBL" id="BBG26679.1"/>
    </source>
</evidence>
<dbReference type="Pfam" id="PF04055">
    <property type="entry name" value="Radical_SAM"/>
    <property type="match status" value="1"/>
</dbReference>
<dbReference type="Proteomes" id="UP000325030">
    <property type="component" value="Chromosome"/>
</dbReference>
<dbReference type="InterPro" id="IPR013485">
    <property type="entry name" value="MoaA_arc"/>
</dbReference>
<evidence type="ECO:0000256" key="7">
    <source>
        <dbReference type="ARBA" id="ARBA00023134"/>
    </source>
</evidence>
<reference evidence="13" key="1">
    <citation type="submission" date="2018-09" db="EMBL/GenBank/DDBJ databases">
        <title>Complete Genome Sequencing of Sulfolobus sp. JCM 16834.</title>
        <authorList>
            <person name="Kato S."/>
            <person name="Itoh T."/>
            <person name="Ohkuma M."/>
        </authorList>
    </citation>
    <scope>NUCLEOTIDE SEQUENCE [LARGE SCALE GENOMIC DNA]</scope>
    <source>
        <strain evidence="13">IC-007</strain>
    </source>
</reference>
<evidence type="ECO:0000256" key="8">
    <source>
        <dbReference type="ARBA" id="ARBA00023150"/>
    </source>
</evidence>
<dbReference type="InterPro" id="IPR006638">
    <property type="entry name" value="Elp3/MiaA/NifB-like_rSAM"/>
</dbReference>
<evidence type="ECO:0000256" key="6">
    <source>
        <dbReference type="ARBA" id="ARBA00023014"/>
    </source>
</evidence>
<dbReference type="CDD" id="cd21117">
    <property type="entry name" value="Twitch_MoaA"/>
    <property type="match status" value="1"/>
</dbReference>
<evidence type="ECO:0000256" key="2">
    <source>
        <dbReference type="ARBA" id="ARBA00022691"/>
    </source>
</evidence>
<comment type="pathway">
    <text evidence="10">Cofactor biosynthesis; molybdopterin biosynthesis.</text>
</comment>
<evidence type="ECO:0000256" key="4">
    <source>
        <dbReference type="ARBA" id="ARBA00022741"/>
    </source>
</evidence>
<feature type="binding site" evidence="10">
    <location>
        <position position="244"/>
    </location>
    <ligand>
        <name>[4Fe-4S] cluster</name>
        <dbReference type="ChEBI" id="CHEBI:49883"/>
        <label>2</label>
        <note>4Fe-4S-substrate</note>
    </ligand>
</feature>
<dbReference type="GO" id="GO:0061798">
    <property type="term" value="F:GTP 3',8'-cyclase activity"/>
    <property type="evidence" value="ECO:0007669"/>
    <property type="project" value="UniProtKB-UniRule"/>
</dbReference>
<keyword evidence="9 10" id="KW-0456">Lyase</keyword>